<dbReference type="Proteomes" id="UP000054783">
    <property type="component" value="Unassembled WGS sequence"/>
</dbReference>
<dbReference type="EMBL" id="JYDQ01000006">
    <property type="protein sequence ID" value="KRY22941.1"/>
    <property type="molecule type" value="Genomic_DNA"/>
</dbReference>
<sequence length="64" mass="7723">MPLIYYRRNAHWMKLLSINLNLKYFTKKAHIVLLSKEANNSPNYLAILIKHRKFKIYTFKALDN</sequence>
<protein>
    <submittedName>
        <fullName evidence="1">Uncharacterized protein</fullName>
    </submittedName>
</protein>
<gene>
    <name evidence="1" type="ORF">T12_10774</name>
</gene>
<name>A0A0V1ADX8_9BILA</name>
<comment type="caution">
    <text evidence="1">The sequence shown here is derived from an EMBL/GenBank/DDBJ whole genome shotgun (WGS) entry which is preliminary data.</text>
</comment>
<reference evidence="1 2" key="1">
    <citation type="submission" date="2015-01" db="EMBL/GenBank/DDBJ databases">
        <title>Evolution of Trichinella species and genotypes.</title>
        <authorList>
            <person name="Korhonen P.K."/>
            <person name="Edoardo P."/>
            <person name="Giuseppe L.R."/>
            <person name="Gasser R.B."/>
        </authorList>
    </citation>
    <scope>NUCLEOTIDE SEQUENCE [LARGE SCALE GENOMIC DNA]</scope>
    <source>
        <strain evidence="1">ISS2496</strain>
    </source>
</reference>
<dbReference type="AlphaFoldDB" id="A0A0V1ADX8"/>
<evidence type="ECO:0000313" key="1">
    <source>
        <dbReference type="EMBL" id="KRY22941.1"/>
    </source>
</evidence>
<keyword evidence="2" id="KW-1185">Reference proteome</keyword>
<organism evidence="1 2">
    <name type="scientific">Trichinella patagoniensis</name>
    <dbReference type="NCBI Taxonomy" id="990121"/>
    <lineage>
        <taxon>Eukaryota</taxon>
        <taxon>Metazoa</taxon>
        <taxon>Ecdysozoa</taxon>
        <taxon>Nematoda</taxon>
        <taxon>Enoplea</taxon>
        <taxon>Dorylaimia</taxon>
        <taxon>Trichinellida</taxon>
        <taxon>Trichinellidae</taxon>
        <taxon>Trichinella</taxon>
    </lineage>
</organism>
<proteinExistence type="predicted"/>
<accession>A0A0V1ADX8</accession>
<evidence type="ECO:0000313" key="2">
    <source>
        <dbReference type="Proteomes" id="UP000054783"/>
    </source>
</evidence>